<reference evidence="3 4" key="1">
    <citation type="journal article" date="2015" name="Proc. Natl. Acad. Sci. U.S.A.">
        <title>The resurrection genome of Boea hygrometrica: A blueprint for survival of dehydration.</title>
        <authorList>
            <person name="Xiao L."/>
            <person name="Yang G."/>
            <person name="Zhang L."/>
            <person name="Yang X."/>
            <person name="Zhao S."/>
            <person name="Ji Z."/>
            <person name="Zhou Q."/>
            <person name="Hu M."/>
            <person name="Wang Y."/>
            <person name="Chen M."/>
            <person name="Xu Y."/>
            <person name="Jin H."/>
            <person name="Xiao X."/>
            <person name="Hu G."/>
            <person name="Bao F."/>
            <person name="Hu Y."/>
            <person name="Wan P."/>
            <person name="Li L."/>
            <person name="Deng X."/>
            <person name="Kuang T."/>
            <person name="Xiang C."/>
            <person name="Zhu J.K."/>
            <person name="Oliver M.J."/>
            <person name="He Y."/>
        </authorList>
    </citation>
    <scope>NUCLEOTIDE SEQUENCE [LARGE SCALE GENOMIC DNA]</scope>
    <source>
        <strain evidence="4">cv. XS01</strain>
    </source>
</reference>
<evidence type="ECO:0000256" key="1">
    <source>
        <dbReference type="SAM" id="Coils"/>
    </source>
</evidence>
<protein>
    <submittedName>
        <fullName evidence="3">Uncharacterized protein</fullName>
    </submittedName>
</protein>
<dbReference type="EMBL" id="KQ996472">
    <property type="protein sequence ID" value="KZV44904.1"/>
    <property type="molecule type" value="Genomic_DNA"/>
</dbReference>
<evidence type="ECO:0000313" key="3">
    <source>
        <dbReference type="EMBL" id="KZV44904.1"/>
    </source>
</evidence>
<organism evidence="3 4">
    <name type="scientific">Dorcoceras hygrometricum</name>
    <dbReference type="NCBI Taxonomy" id="472368"/>
    <lineage>
        <taxon>Eukaryota</taxon>
        <taxon>Viridiplantae</taxon>
        <taxon>Streptophyta</taxon>
        <taxon>Embryophyta</taxon>
        <taxon>Tracheophyta</taxon>
        <taxon>Spermatophyta</taxon>
        <taxon>Magnoliopsida</taxon>
        <taxon>eudicotyledons</taxon>
        <taxon>Gunneridae</taxon>
        <taxon>Pentapetalae</taxon>
        <taxon>asterids</taxon>
        <taxon>lamiids</taxon>
        <taxon>Lamiales</taxon>
        <taxon>Gesneriaceae</taxon>
        <taxon>Didymocarpoideae</taxon>
        <taxon>Trichosporeae</taxon>
        <taxon>Loxocarpinae</taxon>
        <taxon>Dorcoceras</taxon>
    </lineage>
</organism>
<feature type="compositionally biased region" description="Polar residues" evidence="2">
    <location>
        <begin position="202"/>
        <end position="213"/>
    </location>
</feature>
<name>A0A2Z7CK32_9LAMI</name>
<gene>
    <name evidence="3" type="ORF">F511_27029</name>
</gene>
<keyword evidence="1" id="KW-0175">Coiled coil</keyword>
<dbReference type="Proteomes" id="UP000250235">
    <property type="component" value="Unassembled WGS sequence"/>
</dbReference>
<evidence type="ECO:0000256" key="2">
    <source>
        <dbReference type="SAM" id="MobiDB-lite"/>
    </source>
</evidence>
<evidence type="ECO:0000313" key="4">
    <source>
        <dbReference type="Proteomes" id="UP000250235"/>
    </source>
</evidence>
<accession>A0A2Z7CK32</accession>
<feature type="region of interest" description="Disordered" evidence="2">
    <location>
        <begin position="156"/>
        <end position="213"/>
    </location>
</feature>
<feature type="coiled-coil region" evidence="1">
    <location>
        <begin position="75"/>
        <end position="128"/>
    </location>
</feature>
<proteinExistence type="predicted"/>
<dbReference type="AlphaFoldDB" id="A0A2Z7CK32"/>
<keyword evidence="4" id="KW-1185">Reference proteome</keyword>
<sequence>MASSLILNVLQGNFDSVLSLPDEGMVSMFKTLESSGLCGFLGFSTAIYENDLVNFFENAFVRKNDVINSVQVQNRERVEELKSELSQKITKLELAFAQSTSQQDMVFRAQINDVRREVQIQKAALKQELTASRFETQEGFSTLRAQLSEIIAYINRGRDDKKGKGSNSGPQPEDRSRPVGGGGCGSRSEPSKRGSSSYKGRVTTSSGFSRWFS</sequence>